<dbReference type="AlphaFoldDB" id="A0A2A2LCY3"/>
<protein>
    <submittedName>
        <fullName evidence="1">Uncharacterized protein</fullName>
    </submittedName>
</protein>
<evidence type="ECO:0000313" key="2">
    <source>
        <dbReference type="Proteomes" id="UP000218231"/>
    </source>
</evidence>
<organism evidence="1 2">
    <name type="scientific">Diploscapter pachys</name>
    <dbReference type="NCBI Taxonomy" id="2018661"/>
    <lineage>
        <taxon>Eukaryota</taxon>
        <taxon>Metazoa</taxon>
        <taxon>Ecdysozoa</taxon>
        <taxon>Nematoda</taxon>
        <taxon>Chromadorea</taxon>
        <taxon>Rhabditida</taxon>
        <taxon>Rhabditina</taxon>
        <taxon>Rhabditomorpha</taxon>
        <taxon>Rhabditoidea</taxon>
        <taxon>Rhabditidae</taxon>
        <taxon>Diploscapter</taxon>
    </lineage>
</organism>
<proteinExistence type="predicted"/>
<accession>A0A2A2LCY3</accession>
<sequence>MVSTLIRVTFEDMKFFLTFTCCFLAISMLHLALANGSSGLSCAVGTKGNPSCALSCKLQGCDVGNCNADSACACSGCKVSVPEKLADCEPTCRAECTQQRCGGFMCNDAVCICFNCPAEEFSLRIGTAYNKAPTHPKFISSNKIVV</sequence>
<dbReference type="Proteomes" id="UP000218231">
    <property type="component" value="Unassembled WGS sequence"/>
</dbReference>
<comment type="caution">
    <text evidence="1">The sequence shown here is derived from an EMBL/GenBank/DDBJ whole genome shotgun (WGS) entry which is preliminary data.</text>
</comment>
<keyword evidence="2" id="KW-1185">Reference proteome</keyword>
<gene>
    <name evidence="1" type="ORF">WR25_14449</name>
</gene>
<evidence type="ECO:0000313" key="1">
    <source>
        <dbReference type="EMBL" id="PAV84020.1"/>
    </source>
</evidence>
<reference evidence="1 2" key="1">
    <citation type="journal article" date="2017" name="Curr. Biol.">
        <title>Genome architecture and evolution of a unichromosomal asexual nematode.</title>
        <authorList>
            <person name="Fradin H."/>
            <person name="Zegar C."/>
            <person name="Gutwein M."/>
            <person name="Lucas J."/>
            <person name="Kovtun M."/>
            <person name="Corcoran D."/>
            <person name="Baugh L.R."/>
            <person name="Kiontke K."/>
            <person name="Gunsalus K."/>
            <person name="Fitch D.H."/>
            <person name="Piano F."/>
        </authorList>
    </citation>
    <scope>NUCLEOTIDE SEQUENCE [LARGE SCALE GENOMIC DNA]</scope>
    <source>
        <strain evidence="1">PF1309</strain>
    </source>
</reference>
<dbReference type="EMBL" id="LIAE01006897">
    <property type="protein sequence ID" value="PAV84020.1"/>
    <property type="molecule type" value="Genomic_DNA"/>
</dbReference>
<name>A0A2A2LCY3_9BILA</name>